<dbReference type="InterPro" id="IPR007487">
    <property type="entry name" value="ABC_transpt-TYRBP-like"/>
</dbReference>
<dbReference type="Gene3D" id="3.40.50.2300">
    <property type="match status" value="2"/>
</dbReference>
<proteinExistence type="predicted"/>
<dbReference type="PANTHER" id="PTHR35271">
    <property type="entry name" value="ABC TRANSPORTER, SUBSTRATE-BINDING LIPOPROTEIN-RELATED"/>
    <property type="match status" value="1"/>
</dbReference>
<evidence type="ECO:0008006" key="3">
    <source>
        <dbReference type="Google" id="ProtNLM"/>
    </source>
</evidence>
<accession>A0A1F5W6K6</accession>
<dbReference type="SUPFAM" id="SSF53822">
    <property type="entry name" value="Periplasmic binding protein-like I"/>
    <property type="match status" value="1"/>
</dbReference>
<gene>
    <name evidence="1" type="ORF">A3C05_04420</name>
</gene>
<dbReference type="Proteomes" id="UP000178743">
    <property type="component" value="Unassembled WGS sequence"/>
</dbReference>
<dbReference type="EMBL" id="MFHP01000033">
    <property type="protein sequence ID" value="OGF71302.1"/>
    <property type="molecule type" value="Genomic_DNA"/>
</dbReference>
<evidence type="ECO:0000313" key="1">
    <source>
        <dbReference type="EMBL" id="OGF71302.1"/>
    </source>
</evidence>
<reference evidence="1 2" key="1">
    <citation type="journal article" date="2016" name="Nat. Commun.">
        <title>Thousands of microbial genomes shed light on interconnected biogeochemical processes in an aquifer system.</title>
        <authorList>
            <person name="Anantharaman K."/>
            <person name="Brown C.T."/>
            <person name="Hug L.A."/>
            <person name="Sharon I."/>
            <person name="Castelle C.J."/>
            <person name="Probst A.J."/>
            <person name="Thomas B.C."/>
            <person name="Singh A."/>
            <person name="Wilkins M.J."/>
            <person name="Karaoz U."/>
            <person name="Brodie E.L."/>
            <person name="Williams K.H."/>
            <person name="Hubbard S.S."/>
            <person name="Banfield J.F."/>
        </authorList>
    </citation>
    <scope>NUCLEOTIDE SEQUENCE [LARGE SCALE GENOMIC DNA]</scope>
</reference>
<evidence type="ECO:0000313" key="2">
    <source>
        <dbReference type="Proteomes" id="UP000178743"/>
    </source>
</evidence>
<comment type="caution">
    <text evidence="1">The sequence shown here is derived from an EMBL/GenBank/DDBJ whole genome shotgun (WGS) entry which is preliminary data.</text>
</comment>
<protein>
    <recommendedName>
        <fullName evidence="3">ABC transporter substrate-binding protein</fullName>
    </recommendedName>
</protein>
<name>A0A1F5W6K6_9BACT</name>
<dbReference type="Pfam" id="PF04392">
    <property type="entry name" value="ABC_sub_bind"/>
    <property type="match status" value="1"/>
</dbReference>
<organism evidence="1 2">
    <name type="scientific">Candidatus Giovannonibacteria bacterium RIFCSPHIGHO2_02_FULL_45_40</name>
    <dbReference type="NCBI Taxonomy" id="1798337"/>
    <lineage>
        <taxon>Bacteria</taxon>
        <taxon>Candidatus Giovannoniibacteriota</taxon>
    </lineage>
</organism>
<dbReference type="InterPro" id="IPR028082">
    <property type="entry name" value="Peripla_BP_I"/>
</dbReference>
<sequence>MGNKQVALIILLILLGSAAFVFFVAPPFRSIPSPTPKKIAVLTASDLQLASVDGIKAGLKELGYEEGKDIVIEVRNPKGDLDLTKKLASEIVASNPDLIVSVSTSASSAVKDANKDAKIPVVAVDVGNFAQLGVENIQYPGGFMTGVVVDNVSTAPKRMEILKTLVPKLKTIGSLANPKNVSYQQVIKVYEEAAGKLGLRVLWYDVAKQEDVPAAMQKLVRDGAGAFMTVNDAVISGNSSLIAPPLKQAKIPSIDFNVERGVSSGYLMVYGIPRFEVGKQGARIIDKVLKGADPGEIPIEFASALTFEINAKLANEIGLLIPESLRLQANKIYQE</sequence>
<dbReference type="CDD" id="cd06325">
    <property type="entry name" value="PBP1_ABC_unchar_transporter"/>
    <property type="match status" value="1"/>
</dbReference>
<dbReference type="PANTHER" id="PTHR35271:SF1">
    <property type="entry name" value="ABC TRANSPORTER, SUBSTRATE-BINDING LIPOPROTEIN"/>
    <property type="match status" value="1"/>
</dbReference>
<dbReference type="AlphaFoldDB" id="A0A1F5W6K6"/>